<dbReference type="SUPFAM" id="SSF51998">
    <property type="entry name" value="PFL-like glycyl radical enzymes"/>
    <property type="match status" value="1"/>
</dbReference>
<accession>A0A2H0WZF0</accession>
<dbReference type="PANTHER" id="PTHR43371:SF1">
    <property type="entry name" value="RIBONUCLEOSIDE-DIPHOSPHATE REDUCTASE"/>
    <property type="match status" value="1"/>
</dbReference>
<dbReference type="InterPro" id="IPR005144">
    <property type="entry name" value="ATP-cone_dom"/>
</dbReference>
<dbReference type="InterPro" id="IPR000788">
    <property type="entry name" value="RNR_lg_C"/>
</dbReference>
<keyword evidence="8" id="KW-0215">Deoxyribonucleotide synthesis</keyword>
<evidence type="ECO:0000256" key="8">
    <source>
        <dbReference type="ARBA" id="ARBA00023116"/>
    </source>
</evidence>
<gene>
    <name evidence="15" type="ORF">COT54_01365</name>
</gene>
<dbReference type="CDD" id="cd02888">
    <property type="entry name" value="RNR_II_dimer"/>
    <property type="match status" value="1"/>
</dbReference>
<dbReference type="InterPro" id="IPR013344">
    <property type="entry name" value="RNR_NrdJ/NrdZ"/>
</dbReference>
<sequence length="751" mass="84333">MDKVINKIIKRDGREVEFEVVKLVKAIEKAGIQTGEFKTDEAKRLAEITVALVAKSLKDGEIPQVEKVQDFVEQVLMAGAHYKTAKAYILYRVARSDERRFERIIGVKDDLDFSSNQLKVMRNRYLLKNSDGKVIETPSELFHRVAKNLAIVEKSEKRKKVEADFYEVMSKLEFLPAGRTLNNAGTPQSQLANCFVLPVEDSMEGIFDSVKWMAMIQQRGGGTGFNFSKLRPRGDVVTKSSGGFATGPVSFMKVFDIATRQVMQGGKKRGANMGILNVDHPDILDFISAKSERGEIENFNISVGVTDDFMKAVDLDKEWHLRNQRTGEIVQTMQARTLMGQLVSMAWRTGDPGLIFLDPINRNNPLLEKYGRIDATNPCGEQPLHPFDACNLGSINLSRFIDSKEIPNSKLQTPNKKEVNWERLRFVVRTGVRMLDNVIDACKYPLPQITETVRANRRIGLGVMGWADMLYQLRIPYDSEKGVKLAKKVAKYIQDVSWEMSRELAKEKGEFPRWKDSSHKEKVRNVAITTIAPTGSISMLSDASSGIEPVFALAYTKNVVEDNGLSYINKYFERELSEAIWADGDAEHKVRDRIVREVVAHGTVNPIMGVPKEVKLVYRTAHDISPEWHVKMQAAWQKYTDNAVSKTINFPHSATIDDVENAYMMAWKLGCKGITIYRDGSKEIQILSVGSSTQETVISQVSQIIQSKIKTETLKERGKRLKSGCPECGGKLAIEEGCAKCYGCGFSVCQG</sequence>
<dbReference type="InterPro" id="IPR008926">
    <property type="entry name" value="RNR_R1-su_N"/>
</dbReference>
<evidence type="ECO:0000256" key="2">
    <source>
        <dbReference type="ARBA" id="ARBA00007405"/>
    </source>
</evidence>
<dbReference type="GO" id="GO:0071897">
    <property type="term" value="P:DNA biosynthetic process"/>
    <property type="evidence" value="ECO:0007669"/>
    <property type="project" value="UniProtKB-KW"/>
</dbReference>
<proteinExistence type="inferred from homology"/>
<dbReference type="GO" id="GO:0009263">
    <property type="term" value="P:deoxyribonucleotide biosynthetic process"/>
    <property type="evidence" value="ECO:0007669"/>
    <property type="project" value="UniProtKB-KW"/>
</dbReference>
<evidence type="ECO:0000256" key="4">
    <source>
        <dbReference type="ARBA" id="ARBA00022634"/>
    </source>
</evidence>
<evidence type="ECO:0000256" key="10">
    <source>
        <dbReference type="ARBA" id="ARBA00023285"/>
    </source>
</evidence>
<dbReference type="GO" id="GO:0004748">
    <property type="term" value="F:ribonucleoside-diphosphate reductase activity, thioredoxin disulfide as acceptor"/>
    <property type="evidence" value="ECO:0007669"/>
    <property type="project" value="UniProtKB-EC"/>
</dbReference>
<dbReference type="EMBL" id="PEYY01000060">
    <property type="protein sequence ID" value="PIS18053.1"/>
    <property type="molecule type" value="Genomic_DNA"/>
</dbReference>
<keyword evidence="6 12" id="KW-0067">ATP-binding</keyword>
<dbReference type="PROSITE" id="PS51161">
    <property type="entry name" value="ATP_CONE"/>
    <property type="match status" value="1"/>
</dbReference>
<keyword evidence="5 12" id="KW-0547">Nucleotide-binding</keyword>
<dbReference type="SUPFAM" id="SSF48168">
    <property type="entry name" value="R1 subunit of ribonucleotide reductase, N-terminal domain"/>
    <property type="match status" value="1"/>
</dbReference>
<evidence type="ECO:0000256" key="5">
    <source>
        <dbReference type="ARBA" id="ARBA00022741"/>
    </source>
</evidence>
<organism evidence="15 16">
    <name type="scientific">Candidatus Collierbacteria bacterium CG09_land_8_20_14_0_10_46_12</name>
    <dbReference type="NCBI Taxonomy" id="1974533"/>
    <lineage>
        <taxon>Bacteria</taxon>
        <taxon>Candidatus Collieribacteriota</taxon>
    </lineage>
</organism>
<protein>
    <recommendedName>
        <fullName evidence="13">Vitamin B12-dependent ribonucleotide reductase</fullName>
        <ecNumber evidence="13">1.17.4.1</ecNumber>
    </recommendedName>
</protein>
<keyword evidence="10 13" id="KW-0170">Cobalt</keyword>
<dbReference type="NCBIfam" id="TIGR02504">
    <property type="entry name" value="NrdJ_Z"/>
    <property type="match status" value="1"/>
</dbReference>
<evidence type="ECO:0000259" key="14">
    <source>
        <dbReference type="PROSITE" id="PS51161"/>
    </source>
</evidence>
<dbReference type="EC" id="1.17.4.1" evidence="13"/>
<evidence type="ECO:0000256" key="11">
    <source>
        <dbReference type="ARBA" id="ARBA00047754"/>
    </source>
</evidence>
<dbReference type="UniPathway" id="UPA00326"/>
<dbReference type="InterPro" id="IPR013509">
    <property type="entry name" value="RNR_lsu_N"/>
</dbReference>
<dbReference type="GO" id="GO:0031419">
    <property type="term" value="F:cobalamin binding"/>
    <property type="evidence" value="ECO:0007669"/>
    <property type="project" value="UniProtKB-KW"/>
</dbReference>
<dbReference type="Pfam" id="PF00317">
    <property type="entry name" value="Ribonuc_red_lgN"/>
    <property type="match status" value="1"/>
</dbReference>
<keyword evidence="4 13" id="KW-0237">DNA synthesis</keyword>
<keyword evidence="7 13" id="KW-0560">Oxidoreductase</keyword>
<name>A0A2H0WZF0_9BACT</name>
<evidence type="ECO:0000256" key="9">
    <source>
        <dbReference type="ARBA" id="ARBA00023157"/>
    </source>
</evidence>
<comment type="cofactor">
    <cofactor evidence="1 13">
        <name>adenosylcob(III)alamin</name>
        <dbReference type="ChEBI" id="CHEBI:18408"/>
    </cofactor>
</comment>
<dbReference type="InterPro" id="IPR050862">
    <property type="entry name" value="RdRp_reductase_class-2"/>
</dbReference>
<keyword evidence="3 13" id="KW-0846">Cobalamin</keyword>
<keyword evidence="9" id="KW-1015">Disulfide bond</keyword>
<feature type="domain" description="ATP-cone" evidence="14">
    <location>
        <begin position="6"/>
        <end position="99"/>
    </location>
</feature>
<comment type="similarity">
    <text evidence="2 13">Belongs to the ribonucleoside diphosphate reductase class-2 family.</text>
</comment>
<evidence type="ECO:0000256" key="12">
    <source>
        <dbReference type="PROSITE-ProRule" id="PRU00492"/>
    </source>
</evidence>
<reference evidence="16" key="1">
    <citation type="submission" date="2017-09" db="EMBL/GenBank/DDBJ databases">
        <title>Depth-based differentiation of microbial function through sediment-hosted aquifers and enrichment of novel symbionts in the deep terrestrial subsurface.</title>
        <authorList>
            <person name="Probst A.J."/>
            <person name="Ladd B."/>
            <person name="Jarett J.K."/>
            <person name="Geller-Mcgrath D.E."/>
            <person name="Sieber C.M.K."/>
            <person name="Emerson J.B."/>
            <person name="Anantharaman K."/>
            <person name="Thomas B.C."/>
            <person name="Malmstrom R."/>
            <person name="Stieglmeier M."/>
            <person name="Klingl A."/>
            <person name="Woyke T."/>
            <person name="Ryan C.M."/>
            <person name="Banfield J.F."/>
        </authorList>
    </citation>
    <scope>NUCLEOTIDE SEQUENCE [LARGE SCALE GENOMIC DNA]</scope>
</reference>
<evidence type="ECO:0000313" key="16">
    <source>
        <dbReference type="Proteomes" id="UP000229574"/>
    </source>
</evidence>
<comment type="caution">
    <text evidence="15">The sequence shown here is derived from an EMBL/GenBank/DDBJ whole genome shotgun (WGS) entry which is preliminary data.</text>
</comment>
<evidence type="ECO:0000256" key="7">
    <source>
        <dbReference type="ARBA" id="ARBA00023002"/>
    </source>
</evidence>
<dbReference type="PANTHER" id="PTHR43371">
    <property type="entry name" value="VITAMIN B12-DEPENDENT RIBONUCLEOTIDE REDUCTASE"/>
    <property type="match status" value="1"/>
</dbReference>
<evidence type="ECO:0000256" key="1">
    <source>
        <dbReference type="ARBA" id="ARBA00001922"/>
    </source>
</evidence>
<evidence type="ECO:0000256" key="3">
    <source>
        <dbReference type="ARBA" id="ARBA00022628"/>
    </source>
</evidence>
<dbReference type="Gene3D" id="3.20.70.20">
    <property type="match status" value="1"/>
</dbReference>
<dbReference type="Pfam" id="PF02867">
    <property type="entry name" value="Ribonuc_red_lgC"/>
    <property type="match status" value="1"/>
</dbReference>
<dbReference type="GO" id="GO:0005524">
    <property type="term" value="F:ATP binding"/>
    <property type="evidence" value="ECO:0007669"/>
    <property type="project" value="UniProtKB-UniRule"/>
</dbReference>
<evidence type="ECO:0000313" key="15">
    <source>
        <dbReference type="EMBL" id="PIS18053.1"/>
    </source>
</evidence>
<evidence type="ECO:0000256" key="6">
    <source>
        <dbReference type="ARBA" id="ARBA00022840"/>
    </source>
</evidence>
<dbReference type="PRINTS" id="PR01183">
    <property type="entry name" value="RIBORDTASEM1"/>
</dbReference>
<dbReference type="Proteomes" id="UP000229574">
    <property type="component" value="Unassembled WGS sequence"/>
</dbReference>
<dbReference type="AlphaFoldDB" id="A0A2H0WZF0"/>
<comment type="catalytic activity">
    <reaction evidence="11 13">
        <text>a 2'-deoxyribonucleoside 5'-diphosphate + [thioredoxin]-disulfide + H2O = a ribonucleoside 5'-diphosphate + [thioredoxin]-dithiol</text>
        <dbReference type="Rhea" id="RHEA:23252"/>
        <dbReference type="Rhea" id="RHEA-COMP:10698"/>
        <dbReference type="Rhea" id="RHEA-COMP:10700"/>
        <dbReference type="ChEBI" id="CHEBI:15377"/>
        <dbReference type="ChEBI" id="CHEBI:29950"/>
        <dbReference type="ChEBI" id="CHEBI:50058"/>
        <dbReference type="ChEBI" id="CHEBI:57930"/>
        <dbReference type="ChEBI" id="CHEBI:73316"/>
        <dbReference type="EC" id="1.17.4.1"/>
    </reaction>
</comment>
<evidence type="ECO:0000256" key="13">
    <source>
        <dbReference type="RuleBase" id="RU364064"/>
    </source>
</evidence>
<dbReference type="Pfam" id="PF03477">
    <property type="entry name" value="ATP-cone"/>
    <property type="match status" value="1"/>
</dbReference>
<comment type="function">
    <text evidence="13">Catalyzes the reduction of ribonucleotides to deoxyribonucleotides. May function to provide a pool of deoxyribonucleotide precursors for DNA repair during oxygen limitation and/or for immediate growth after restoration of oxygen.</text>
</comment>